<dbReference type="GO" id="GO:0008449">
    <property type="term" value="F:N-acetylglucosamine-6-sulfatase activity"/>
    <property type="evidence" value="ECO:0007669"/>
    <property type="project" value="UniProtKB-EC"/>
</dbReference>
<name>K9XV48_STAC7</name>
<dbReference type="OrthoDB" id="279611at2"/>
<dbReference type="eggNOG" id="COG3119">
    <property type="taxonomic scope" value="Bacteria"/>
</dbReference>
<evidence type="ECO:0000256" key="1">
    <source>
        <dbReference type="ARBA" id="ARBA00008779"/>
    </source>
</evidence>
<dbReference type="InterPro" id="IPR017850">
    <property type="entry name" value="Alkaline_phosphatase_core_sf"/>
</dbReference>
<keyword evidence="3 8" id="KW-0378">Hydrolase</keyword>
<dbReference type="PIRSF" id="PIRSF036666">
    <property type="entry name" value="G6S"/>
    <property type="match status" value="1"/>
</dbReference>
<keyword evidence="6" id="KW-0812">Transmembrane</keyword>
<evidence type="ECO:0000256" key="3">
    <source>
        <dbReference type="ARBA" id="ARBA00022801"/>
    </source>
</evidence>
<feature type="modified residue" description="3-oxoalanine (Cys)" evidence="5">
    <location>
        <position position="82"/>
    </location>
</feature>
<dbReference type="PANTHER" id="PTHR43108">
    <property type="entry name" value="N-ACETYLGLUCOSAMINE-6-SULFATASE FAMILY MEMBER"/>
    <property type="match status" value="1"/>
</dbReference>
<dbReference type="InterPro" id="IPR012251">
    <property type="entry name" value="GlcNAc_6-SO4ase"/>
</dbReference>
<feature type="domain" description="Sulfatase N-terminal" evidence="7">
    <location>
        <begin position="40"/>
        <end position="374"/>
    </location>
</feature>
<evidence type="ECO:0000256" key="4">
    <source>
        <dbReference type="ARBA" id="ARBA00023180"/>
    </source>
</evidence>
<keyword evidence="6" id="KW-1133">Transmembrane helix</keyword>
<dbReference type="Gene3D" id="3.40.720.10">
    <property type="entry name" value="Alkaline Phosphatase, subunit A"/>
    <property type="match status" value="1"/>
</dbReference>
<dbReference type="EMBL" id="CP003653">
    <property type="protein sequence ID" value="AFZ35939.1"/>
    <property type="molecule type" value="Genomic_DNA"/>
</dbReference>
<evidence type="ECO:0000256" key="2">
    <source>
        <dbReference type="ARBA" id="ARBA00022729"/>
    </source>
</evidence>
<dbReference type="SUPFAM" id="SSF53649">
    <property type="entry name" value="Alkaline phosphatase-like"/>
    <property type="match status" value="1"/>
</dbReference>
<evidence type="ECO:0000313" key="8">
    <source>
        <dbReference type="EMBL" id="AFZ35939.1"/>
    </source>
</evidence>
<comment type="PTM">
    <text evidence="5">The conversion to 3-oxoalanine (also known as C-formylglycine, FGly), of a serine or cysteine residue in prokaryotes and of a cysteine residue in eukaryotes, is critical for catalytic activity.</text>
</comment>
<protein>
    <submittedName>
        <fullName evidence="8">N-acetylglucosamine-6-sulfatase</fullName>
        <ecNumber evidence="8">3.1.6.14</ecNumber>
    </submittedName>
</protein>
<sequence>MQLNTQPQLIRFLLLSLTVCLLIATINFPAYSNLVSERPPNILFILTDDLDQASVEYMPQVKSLLVDGGVSFSNYFVSNSLCCPSRATILKGQYAHNTGVLTNNKADGSFVVFYKRNSEKSTIATWLKRKGYRTAFIGKYLNLYPYTSKMNYVPPGWDEWDSPVHGSAYVQYDYTVNENGKLVHYGNQPQDYGNDVYTNKAKQFLTQVAKTNQPFFLFLSYYAPHQPATPAPRHQNLFPDAQVPRRQAFNEIDVSDKPQYLRELPLLNQEQQEKIDYLHQKRLRSLQAVDEGLATLYNTLQATNQLDNTYIFFSSDNGFHLGQHRLLPGKETAYEEDIHLPLLVRSPHVPAGKVIEAIAGNVDLAPTWADLAGARIPDFVDGRSLVPLFELKLNTTMSPFYFYRRKLRSLLTNSWRQVFLVEHWVNPHVTPIIPQYSGLRGCDYTYIEYVNGEREFYNLRQDPEQLHNLARQTNPKLLAHYAQLLRQLRNCQRKDCRVTESRKLIDFN</sequence>
<dbReference type="KEGG" id="scs:Sta7437_2400"/>
<dbReference type="HOGENOM" id="CLU_006332_4_1_3"/>
<dbReference type="EC" id="3.1.6.14" evidence="8"/>
<dbReference type="InterPro" id="IPR000917">
    <property type="entry name" value="Sulfatase_N"/>
</dbReference>
<dbReference type="GO" id="GO:0030203">
    <property type="term" value="P:glycosaminoglycan metabolic process"/>
    <property type="evidence" value="ECO:0007669"/>
    <property type="project" value="InterPro"/>
</dbReference>
<dbReference type="PROSITE" id="PS00149">
    <property type="entry name" value="SULFATASE_2"/>
    <property type="match status" value="1"/>
</dbReference>
<dbReference type="PATRIC" id="fig|111780.3.peg.2499"/>
<comment type="similarity">
    <text evidence="1">Belongs to the sulfatase family.</text>
</comment>
<reference evidence="9" key="1">
    <citation type="journal article" date="2013" name="Proc. Natl. Acad. Sci. U.S.A.">
        <title>Improving the coverage of the cyanobacterial phylum using diversity-driven genome sequencing.</title>
        <authorList>
            <person name="Shih P.M."/>
            <person name="Wu D."/>
            <person name="Latifi A."/>
            <person name="Axen S.D."/>
            <person name="Fewer D.P."/>
            <person name="Talla E."/>
            <person name="Calteau A."/>
            <person name="Cai F."/>
            <person name="Tandeau de Marsac N."/>
            <person name="Rippka R."/>
            <person name="Herdman M."/>
            <person name="Sivonen K."/>
            <person name="Coursin T."/>
            <person name="Laurent T."/>
            <person name="Goodwin L."/>
            <person name="Nolan M."/>
            <person name="Davenport K.W."/>
            <person name="Han C.S."/>
            <person name="Rubin E.M."/>
            <person name="Eisen J.A."/>
            <person name="Woyke T."/>
            <person name="Gugger M."/>
            <person name="Kerfeld C.A."/>
        </authorList>
    </citation>
    <scope>NUCLEOTIDE SEQUENCE [LARGE SCALE GENOMIC DNA]</scope>
    <source>
        <strain evidence="9">ATCC 29371 / PCC 7437</strain>
    </source>
</reference>
<evidence type="ECO:0000259" key="7">
    <source>
        <dbReference type="Pfam" id="PF00884"/>
    </source>
</evidence>
<dbReference type="STRING" id="111780.Sta7437_2400"/>
<dbReference type="AlphaFoldDB" id="K9XV48"/>
<keyword evidence="4" id="KW-0325">Glycoprotein</keyword>
<keyword evidence="2" id="KW-0732">Signal</keyword>
<feature type="transmembrane region" description="Helical" evidence="6">
    <location>
        <begin position="12"/>
        <end position="31"/>
    </location>
</feature>
<dbReference type="PANTHER" id="PTHR43108:SF8">
    <property type="entry name" value="SD21168P"/>
    <property type="match status" value="1"/>
</dbReference>
<keyword evidence="9" id="KW-1185">Reference proteome</keyword>
<evidence type="ECO:0000256" key="6">
    <source>
        <dbReference type="SAM" id="Phobius"/>
    </source>
</evidence>
<dbReference type="RefSeq" id="WP_015193607.1">
    <property type="nucleotide sequence ID" value="NC_019748.1"/>
</dbReference>
<accession>K9XV48</accession>
<organism evidence="8 9">
    <name type="scientific">Stanieria cyanosphaera (strain ATCC 29371 / PCC 7437)</name>
    <dbReference type="NCBI Taxonomy" id="111780"/>
    <lineage>
        <taxon>Bacteria</taxon>
        <taxon>Bacillati</taxon>
        <taxon>Cyanobacteriota</taxon>
        <taxon>Cyanophyceae</taxon>
        <taxon>Pleurocapsales</taxon>
        <taxon>Dermocarpellaceae</taxon>
        <taxon>Stanieria</taxon>
    </lineage>
</organism>
<evidence type="ECO:0000256" key="5">
    <source>
        <dbReference type="PIRSR" id="PIRSR036666-50"/>
    </source>
</evidence>
<evidence type="ECO:0000313" key="9">
    <source>
        <dbReference type="Proteomes" id="UP000010473"/>
    </source>
</evidence>
<dbReference type="InterPro" id="IPR024607">
    <property type="entry name" value="Sulfatase_CS"/>
</dbReference>
<gene>
    <name evidence="8" type="ordered locus">Sta7437_2400</name>
</gene>
<proteinExistence type="inferred from homology"/>
<dbReference type="Pfam" id="PF00884">
    <property type="entry name" value="Sulfatase"/>
    <property type="match status" value="1"/>
</dbReference>
<dbReference type="Proteomes" id="UP000010473">
    <property type="component" value="Chromosome"/>
</dbReference>
<dbReference type="CDD" id="cd16147">
    <property type="entry name" value="G6S"/>
    <property type="match status" value="1"/>
</dbReference>
<keyword evidence="6" id="KW-0472">Membrane</keyword>